<feature type="domain" description="CUB" evidence="4">
    <location>
        <begin position="209"/>
        <end position="359"/>
    </location>
</feature>
<organism evidence="5">
    <name type="scientific">Photinus pyralis</name>
    <name type="common">Common eastern firefly</name>
    <name type="synonym">Lampyris pyralis</name>
    <dbReference type="NCBI Taxonomy" id="7054"/>
    <lineage>
        <taxon>Eukaryota</taxon>
        <taxon>Metazoa</taxon>
        <taxon>Ecdysozoa</taxon>
        <taxon>Arthropoda</taxon>
        <taxon>Hexapoda</taxon>
        <taxon>Insecta</taxon>
        <taxon>Pterygota</taxon>
        <taxon>Neoptera</taxon>
        <taxon>Endopterygota</taxon>
        <taxon>Coleoptera</taxon>
        <taxon>Polyphaga</taxon>
        <taxon>Elateriformia</taxon>
        <taxon>Elateroidea</taxon>
        <taxon>Lampyridae</taxon>
        <taxon>Lampyrinae</taxon>
        <taxon>Photinus</taxon>
    </lineage>
</organism>
<dbReference type="RefSeq" id="XP_031356008.1">
    <property type="nucleotide sequence ID" value="XM_031500148.1"/>
</dbReference>
<dbReference type="OrthoDB" id="6337346at2759"/>
<proteinExistence type="predicted"/>
<dbReference type="KEGG" id="ppyr:116180251"/>
<dbReference type="Pfam" id="PF00431">
    <property type="entry name" value="CUB"/>
    <property type="match status" value="1"/>
</dbReference>
<evidence type="ECO:0000256" key="2">
    <source>
        <dbReference type="PROSITE-ProRule" id="PRU00059"/>
    </source>
</evidence>
<dbReference type="InterPro" id="IPR035914">
    <property type="entry name" value="Sperma_CUB_dom_sf"/>
</dbReference>
<dbReference type="PANTHER" id="PTHR33236:SF5">
    <property type="entry name" value="CUB DOMAIN-CONTAINING PROTEIN"/>
    <property type="match status" value="1"/>
</dbReference>
<comment type="caution">
    <text evidence="2">Lacks conserved residue(s) required for the propagation of feature annotation.</text>
</comment>
<accession>A0A1Y1NAD0</accession>
<name>A0A1Y1NAD0_PHOPY</name>
<dbReference type="InterPro" id="IPR058698">
    <property type="entry name" value="CUB_metazoa"/>
</dbReference>
<protein>
    <recommendedName>
        <fullName evidence="4">CUB domain-containing protein</fullName>
    </recommendedName>
</protein>
<evidence type="ECO:0000256" key="1">
    <source>
        <dbReference type="ARBA" id="ARBA00023157"/>
    </source>
</evidence>
<dbReference type="GeneID" id="116180251"/>
<evidence type="ECO:0000259" key="4">
    <source>
        <dbReference type="PROSITE" id="PS01180"/>
    </source>
</evidence>
<reference evidence="5" key="1">
    <citation type="journal article" date="2016" name="Sci. Rep.">
        <title>Molecular characterization of firefly nuptial gifts: a multi-omics approach sheds light on postcopulatory sexual selection.</title>
        <authorList>
            <person name="Al-Wathiqui N."/>
            <person name="Fallon T.R."/>
            <person name="South A."/>
            <person name="Weng J.K."/>
            <person name="Lewis S.M."/>
        </authorList>
    </citation>
    <scope>NUCLEOTIDE SEQUENCE</scope>
</reference>
<dbReference type="EMBL" id="GEZM01012113">
    <property type="protein sequence ID" value="JAV93186.1"/>
    <property type="molecule type" value="Transcribed_RNA"/>
</dbReference>
<evidence type="ECO:0000256" key="3">
    <source>
        <dbReference type="SAM" id="SignalP"/>
    </source>
</evidence>
<dbReference type="Gene3D" id="2.60.120.290">
    <property type="entry name" value="Spermadhesin, CUB domain"/>
    <property type="match status" value="2"/>
</dbReference>
<dbReference type="PROSITE" id="PS01180">
    <property type="entry name" value="CUB"/>
    <property type="match status" value="2"/>
</dbReference>
<dbReference type="PANTHER" id="PTHR33236">
    <property type="entry name" value="INTRAFLAGELLAR TRANSPORT PROTEIN 122 FAMILY PROTEIN-RELATED"/>
    <property type="match status" value="1"/>
</dbReference>
<dbReference type="AlphaFoldDB" id="A0A1Y1NAD0"/>
<evidence type="ECO:0000313" key="5">
    <source>
        <dbReference type="EMBL" id="JAV93186.1"/>
    </source>
</evidence>
<dbReference type="Pfam" id="PF26080">
    <property type="entry name" value="CUB_animal"/>
    <property type="match status" value="1"/>
</dbReference>
<dbReference type="EMBL" id="GEZM01012112">
    <property type="protein sequence ID" value="JAV93191.1"/>
    <property type="molecule type" value="Transcribed_RNA"/>
</dbReference>
<feature type="domain" description="CUB" evidence="4">
    <location>
        <begin position="80"/>
        <end position="197"/>
    </location>
</feature>
<dbReference type="InterPro" id="IPR000859">
    <property type="entry name" value="CUB_dom"/>
</dbReference>
<sequence length="366" mass="39030">MKVLCVICALLYLNCALNRTSRFIGWWGVGIVRFENAVCTAANGLLGICYTRRQCTAIGGYTSGKCARNVGVCCVVQRSCGALSSNNNTYFQNPSFPNVFLGANTCSLTVQRCSADVCQIRIDFLSFSLAQPNGDGICANDALIISGAAANIGRICGENTGQHIYLDFNNENNIDINIFTSSAISIGRQWNLRIAQIGCDSPTRAMPGCLMYYGGTSGTVRSFNYGQSVNTFPPPSNPQAVGGRQLANMNYGICIRAAPGMCSIQWSATSGDPFAFTVSQDAQAQVTLTGTDCATDYIIIPNGVTTAGNGEQLLADRYCGSLFRTVTTSSVPFVLIAVTNGNETQDSANRGFSLSYAQQQCTNTLL</sequence>
<dbReference type="SUPFAM" id="SSF49854">
    <property type="entry name" value="Spermadhesin, CUB domain"/>
    <property type="match status" value="1"/>
</dbReference>
<feature type="chain" id="PRO_5011907561" description="CUB domain-containing protein" evidence="3">
    <location>
        <begin position="17"/>
        <end position="366"/>
    </location>
</feature>
<feature type="signal peptide" evidence="3">
    <location>
        <begin position="1"/>
        <end position="16"/>
    </location>
</feature>
<keyword evidence="3" id="KW-0732">Signal</keyword>
<keyword evidence="1" id="KW-1015">Disulfide bond</keyword>